<organism evidence="2 3">
    <name type="scientific">Thalassovita mangrovi</name>
    <dbReference type="NCBI Taxonomy" id="2692236"/>
    <lineage>
        <taxon>Bacteria</taxon>
        <taxon>Pseudomonadati</taxon>
        <taxon>Pseudomonadota</taxon>
        <taxon>Alphaproteobacteria</taxon>
        <taxon>Rhodobacterales</taxon>
        <taxon>Roseobacteraceae</taxon>
        <taxon>Thalassovita</taxon>
    </lineage>
</organism>
<proteinExistence type="predicted"/>
<dbReference type="SUPFAM" id="SSF48403">
    <property type="entry name" value="Ankyrin repeat"/>
    <property type="match status" value="1"/>
</dbReference>
<dbReference type="EMBL" id="WWEN01000011">
    <property type="protein sequence ID" value="MYM57489.1"/>
    <property type="molecule type" value="Genomic_DNA"/>
</dbReference>
<protein>
    <recommendedName>
        <fullName evidence="4">Ankyrin repeats (3 copies)</fullName>
    </recommendedName>
</protein>
<comment type="caution">
    <text evidence="2">The sequence shown here is derived from an EMBL/GenBank/DDBJ whole genome shotgun (WGS) entry which is preliminary data.</text>
</comment>
<feature type="signal peptide" evidence="1">
    <location>
        <begin position="1"/>
        <end position="36"/>
    </location>
</feature>
<name>A0A6L8LWE9_9RHOB</name>
<keyword evidence="1" id="KW-0732">Signal</keyword>
<reference evidence="2 3" key="1">
    <citation type="submission" date="2020-01" db="EMBL/GenBank/DDBJ databases">
        <authorList>
            <person name="Chen S."/>
        </authorList>
    </citation>
    <scope>NUCLEOTIDE SEQUENCE [LARGE SCALE GENOMIC DNA]</scope>
    <source>
        <strain evidence="2 3">GS-10</strain>
    </source>
</reference>
<gene>
    <name evidence="2" type="ORF">GR167_19385</name>
</gene>
<dbReference type="Gene3D" id="1.25.40.20">
    <property type="entry name" value="Ankyrin repeat-containing domain"/>
    <property type="match status" value="1"/>
</dbReference>
<dbReference type="RefSeq" id="WP_160975391.1">
    <property type="nucleotide sequence ID" value="NZ_WWEN01000011.1"/>
</dbReference>
<dbReference type="AlphaFoldDB" id="A0A6L8LWE9"/>
<dbReference type="InterPro" id="IPR036770">
    <property type="entry name" value="Ankyrin_rpt-contain_sf"/>
</dbReference>
<evidence type="ECO:0000256" key="1">
    <source>
        <dbReference type="SAM" id="SignalP"/>
    </source>
</evidence>
<evidence type="ECO:0000313" key="2">
    <source>
        <dbReference type="EMBL" id="MYM57489.1"/>
    </source>
</evidence>
<evidence type="ECO:0008006" key="4">
    <source>
        <dbReference type="Google" id="ProtNLM"/>
    </source>
</evidence>
<sequence>MGKWMMSGSTVSPSNRLKRLVATAVISICFTPSAHAQSADALPIEIIKGFRNDLYVMAERTGGSVEEWNSLEQRAIEALNASLENAGQDAVLSNERGRNALHLAAADGFLFLLDPLLNDDRLRAEINVTDADGLTPYDYAVLALPLTLQACHPESENPFLLVPYMVKLPYYLDRQPFEAILASLERAGADTDLSRARHWWLSKCSNADPAARKGVETSQDLHGSLLDLTEKVLVQKKRQDVDEKVELYKELVEMMPDRTKPSPEEIKDQIRQFYLEAGMSPPS</sequence>
<evidence type="ECO:0000313" key="3">
    <source>
        <dbReference type="Proteomes" id="UP000479043"/>
    </source>
</evidence>
<accession>A0A6L8LWE9</accession>
<keyword evidence="3" id="KW-1185">Reference proteome</keyword>
<dbReference type="Proteomes" id="UP000479043">
    <property type="component" value="Unassembled WGS sequence"/>
</dbReference>
<feature type="chain" id="PRO_5026749471" description="Ankyrin repeats (3 copies)" evidence="1">
    <location>
        <begin position="37"/>
        <end position="283"/>
    </location>
</feature>